<dbReference type="AlphaFoldDB" id="A0A816SJE5"/>
<gene>
    <name evidence="2" type="ORF">WKI299_LOCUS17727</name>
</gene>
<evidence type="ECO:0000313" key="2">
    <source>
        <dbReference type="EMBL" id="CAF2088717.1"/>
    </source>
</evidence>
<comment type="caution">
    <text evidence="2">The sequence shown here is derived from an EMBL/GenBank/DDBJ whole genome shotgun (WGS) entry which is preliminary data.</text>
</comment>
<feature type="compositionally biased region" description="Polar residues" evidence="1">
    <location>
        <begin position="241"/>
        <end position="252"/>
    </location>
</feature>
<protein>
    <submittedName>
        <fullName evidence="2">Uncharacterized protein</fullName>
    </submittedName>
</protein>
<feature type="compositionally biased region" description="Polar residues" evidence="1">
    <location>
        <begin position="283"/>
        <end position="299"/>
    </location>
</feature>
<sequence>MSTDKQHILNDLNLKESFYSTPIMFSRDSSMETLSSFNVNFHSHNSTYTSEHSTNPSGILSPSDIPDSPPRGLDDDIDTIEQQKTFIQPLNITRSTGSTIIERSDNYIYDDNDVDSIRNYAISPPRISYDDDDDDNDSIRSSLSSLTLPPPPSSSSSSAVVAANNTILSSINDLRNIKHNLSIINEESLHEHNEHPKSSFNTTDTTITTTTTDEDEDDEDQKGKRLLFELIRQRLPHHHVSLTSASDSSSKINDIDCQDKPKGTSSSSSSSINDQTMREDSSNHGLSSHDITIPSSAMQESGYDSLLPTSSAPKRSLSNASISTTRSITTKKKHRCDEENDDPMNDNNNNNNNNNNINNTEYIDDDDDDHYDKKAGEALLRNLIAQVLPSFNPRYLNGGGDDDDDDDHEDEDEVISNPRRPSPISQTYSSSNASSVRSVDIEIEINKKSEKNLCIRSNKNHITDIIQQEKMHSKRTYIHRPVHQTKSSELRRLQTHSRR</sequence>
<feature type="compositionally biased region" description="Low complexity" evidence="1">
    <location>
        <begin position="345"/>
        <end position="361"/>
    </location>
</feature>
<reference evidence="2" key="1">
    <citation type="submission" date="2021-02" db="EMBL/GenBank/DDBJ databases">
        <authorList>
            <person name="Nowell W R."/>
        </authorList>
    </citation>
    <scope>NUCLEOTIDE SEQUENCE</scope>
</reference>
<feature type="region of interest" description="Disordered" evidence="1">
    <location>
        <begin position="46"/>
        <end position="72"/>
    </location>
</feature>
<accession>A0A816SJE5</accession>
<feature type="region of interest" description="Disordered" evidence="1">
    <location>
        <begin position="124"/>
        <end position="159"/>
    </location>
</feature>
<feature type="region of interest" description="Disordered" evidence="1">
    <location>
        <begin position="241"/>
        <end position="370"/>
    </location>
</feature>
<feature type="compositionally biased region" description="Acidic residues" evidence="1">
    <location>
        <begin position="400"/>
        <end position="414"/>
    </location>
</feature>
<organism evidence="2 3">
    <name type="scientific">Rotaria magnacalcarata</name>
    <dbReference type="NCBI Taxonomy" id="392030"/>
    <lineage>
        <taxon>Eukaryota</taxon>
        <taxon>Metazoa</taxon>
        <taxon>Spiralia</taxon>
        <taxon>Gnathifera</taxon>
        <taxon>Rotifera</taxon>
        <taxon>Eurotatoria</taxon>
        <taxon>Bdelloidea</taxon>
        <taxon>Philodinida</taxon>
        <taxon>Philodinidae</taxon>
        <taxon>Rotaria</taxon>
    </lineage>
</organism>
<feature type="compositionally biased region" description="Low complexity" evidence="1">
    <location>
        <begin position="202"/>
        <end position="211"/>
    </location>
</feature>
<dbReference type="Proteomes" id="UP000663856">
    <property type="component" value="Unassembled WGS sequence"/>
</dbReference>
<name>A0A816SJE5_9BILA</name>
<feature type="region of interest" description="Disordered" evidence="1">
    <location>
        <begin position="189"/>
        <end position="221"/>
    </location>
</feature>
<proteinExistence type="predicted"/>
<evidence type="ECO:0000313" key="3">
    <source>
        <dbReference type="Proteomes" id="UP000663856"/>
    </source>
</evidence>
<feature type="compositionally biased region" description="Low complexity" evidence="1">
    <location>
        <begin position="56"/>
        <end position="66"/>
    </location>
</feature>
<feature type="compositionally biased region" description="Polar residues" evidence="1">
    <location>
        <begin position="307"/>
        <end position="320"/>
    </location>
</feature>
<feature type="compositionally biased region" description="Basic and acidic residues" evidence="1">
    <location>
        <begin position="253"/>
        <end position="262"/>
    </location>
</feature>
<feature type="region of interest" description="Disordered" evidence="1">
    <location>
        <begin position="393"/>
        <end position="437"/>
    </location>
</feature>
<evidence type="ECO:0000256" key="1">
    <source>
        <dbReference type="SAM" id="MobiDB-lite"/>
    </source>
</evidence>
<feature type="region of interest" description="Disordered" evidence="1">
    <location>
        <begin position="478"/>
        <end position="499"/>
    </location>
</feature>
<dbReference type="EMBL" id="CAJNRF010007112">
    <property type="protein sequence ID" value="CAF2088717.1"/>
    <property type="molecule type" value="Genomic_DNA"/>
</dbReference>